<reference evidence="1 2" key="1">
    <citation type="submission" date="2020-08" db="EMBL/GenBank/DDBJ databases">
        <title>Genomic Encyclopedia of Type Strains, Phase IV (KMG-V): Genome sequencing to study the core and pangenomes of soil and plant-associated prokaryotes.</title>
        <authorList>
            <person name="Whitman W."/>
        </authorList>
    </citation>
    <scope>NUCLEOTIDE SEQUENCE [LARGE SCALE GENOMIC DNA]</scope>
    <source>
        <strain evidence="1 2">X5P3</strain>
    </source>
</reference>
<evidence type="ECO:0000313" key="2">
    <source>
        <dbReference type="Proteomes" id="UP000584867"/>
    </source>
</evidence>
<evidence type="ECO:0000313" key="1">
    <source>
        <dbReference type="EMBL" id="MBB5064561.1"/>
    </source>
</evidence>
<comment type="caution">
    <text evidence="1">The sequence shown here is derived from an EMBL/GenBank/DDBJ whole genome shotgun (WGS) entry which is preliminary data.</text>
</comment>
<organism evidence="1 2">
    <name type="scientific">Granulicella mallensis</name>
    <dbReference type="NCBI Taxonomy" id="940614"/>
    <lineage>
        <taxon>Bacteria</taxon>
        <taxon>Pseudomonadati</taxon>
        <taxon>Acidobacteriota</taxon>
        <taxon>Terriglobia</taxon>
        <taxon>Terriglobales</taxon>
        <taxon>Acidobacteriaceae</taxon>
        <taxon>Granulicella</taxon>
    </lineage>
</organism>
<protein>
    <submittedName>
        <fullName evidence="1">Uncharacterized protein</fullName>
    </submittedName>
</protein>
<dbReference type="EMBL" id="JACHIO010000011">
    <property type="protein sequence ID" value="MBB5064561.1"/>
    <property type="molecule type" value="Genomic_DNA"/>
</dbReference>
<name>A0A7W8EAC5_9BACT</name>
<sequence length="131" mass="14931">MKVRKAAESDVARLKEIYELRGFEWEFPKMEELIAAYVFVDDADRVVMFAGAVAMACTTLLADSSWSTPRWRLQALAELHDAVELEIKAKGFTRGLAFIQPDLAKRFGSRLSRAFGWVSGNGWAHWHRKVK</sequence>
<gene>
    <name evidence="1" type="ORF">HDF15_002919</name>
</gene>
<dbReference type="Proteomes" id="UP000584867">
    <property type="component" value="Unassembled WGS sequence"/>
</dbReference>
<dbReference type="RefSeq" id="WP_184256554.1">
    <property type="nucleotide sequence ID" value="NZ_JACHIO010000011.1"/>
</dbReference>
<proteinExistence type="predicted"/>
<accession>A0A7W8EAC5</accession>
<dbReference type="AlphaFoldDB" id="A0A7W8EAC5"/>